<evidence type="ECO:0000313" key="2">
    <source>
        <dbReference type="EMBL" id="SVA61889.1"/>
    </source>
</evidence>
<proteinExistence type="predicted"/>
<keyword evidence="1" id="KW-0472">Membrane</keyword>
<dbReference type="EMBL" id="UINC01014522">
    <property type="protein sequence ID" value="SVA61889.1"/>
    <property type="molecule type" value="Genomic_DNA"/>
</dbReference>
<accession>A0A381XAW0</accession>
<feature type="non-terminal residue" evidence="2">
    <location>
        <position position="34"/>
    </location>
</feature>
<keyword evidence="1" id="KW-0812">Transmembrane</keyword>
<name>A0A381XAW0_9ZZZZ</name>
<reference evidence="2" key="1">
    <citation type="submission" date="2018-05" db="EMBL/GenBank/DDBJ databases">
        <authorList>
            <person name="Lanie J.A."/>
            <person name="Ng W.-L."/>
            <person name="Kazmierczak K.M."/>
            <person name="Andrzejewski T.M."/>
            <person name="Davidsen T.M."/>
            <person name="Wayne K.J."/>
            <person name="Tettelin H."/>
            <person name="Glass J.I."/>
            <person name="Rusch D."/>
            <person name="Podicherti R."/>
            <person name="Tsui H.-C.T."/>
            <person name="Winkler M.E."/>
        </authorList>
    </citation>
    <scope>NUCLEOTIDE SEQUENCE</scope>
</reference>
<dbReference type="AlphaFoldDB" id="A0A381XAW0"/>
<protein>
    <submittedName>
        <fullName evidence="2">Uncharacterized protein</fullName>
    </submittedName>
</protein>
<organism evidence="2">
    <name type="scientific">marine metagenome</name>
    <dbReference type="NCBI Taxonomy" id="408172"/>
    <lineage>
        <taxon>unclassified sequences</taxon>
        <taxon>metagenomes</taxon>
        <taxon>ecological metagenomes</taxon>
    </lineage>
</organism>
<feature type="transmembrane region" description="Helical" evidence="1">
    <location>
        <begin position="7"/>
        <end position="25"/>
    </location>
</feature>
<keyword evidence="1" id="KW-1133">Transmembrane helix</keyword>
<gene>
    <name evidence="2" type="ORF">METZ01_LOCUS114743</name>
</gene>
<evidence type="ECO:0000256" key="1">
    <source>
        <dbReference type="SAM" id="Phobius"/>
    </source>
</evidence>
<sequence>MINIPENYQIIILGIVLLLLGYYALVLNKKVEGF</sequence>